<dbReference type="PROSITE" id="PS51352">
    <property type="entry name" value="THIOREDOXIN_2"/>
    <property type="match status" value="1"/>
</dbReference>
<feature type="domain" description="Thioredoxin" evidence="4">
    <location>
        <begin position="35"/>
        <end position="212"/>
    </location>
</feature>
<dbReference type="GO" id="GO:0005737">
    <property type="term" value="C:cytoplasm"/>
    <property type="evidence" value="ECO:0007669"/>
    <property type="project" value="TreeGrafter"/>
</dbReference>
<dbReference type="PRINTS" id="PR00421">
    <property type="entry name" value="THIOREDOXIN"/>
</dbReference>
<evidence type="ECO:0000259" key="4">
    <source>
        <dbReference type="PROSITE" id="PS51352"/>
    </source>
</evidence>
<dbReference type="RefSeq" id="XP_002507582.1">
    <property type="nucleotide sequence ID" value="XM_002507536.1"/>
</dbReference>
<dbReference type="eggNOG" id="KOG0910">
    <property type="taxonomic scope" value="Eukaryota"/>
</dbReference>
<organism evidence="5 6">
    <name type="scientific">Micromonas commoda (strain RCC299 / NOUM17 / CCMP2709)</name>
    <name type="common">Picoplanktonic green alga</name>
    <dbReference type="NCBI Taxonomy" id="296587"/>
    <lineage>
        <taxon>Eukaryota</taxon>
        <taxon>Viridiplantae</taxon>
        <taxon>Chlorophyta</taxon>
        <taxon>Mamiellophyceae</taxon>
        <taxon>Mamiellales</taxon>
        <taxon>Mamiellaceae</taxon>
        <taxon>Micromonas</taxon>
    </lineage>
</organism>
<reference evidence="5 6" key="1">
    <citation type="journal article" date="2009" name="Science">
        <title>Green evolution and dynamic adaptations revealed by genomes of the marine picoeukaryotes Micromonas.</title>
        <authorList>
            <person name="Worden A.Z."/>
            <person name="Lee J.H."/>
            <person name="Mock T."/>
            <person name="Rouze P."/>
            <person name="Simmons M.P."/>
            <person name="Aerts A.L."/>
            <person name="Allen A.E."/>
            <person name="Cuvelier M.L."/>
            <person name="Derelle E."/>
            <person name="Everett M.V."/>
            <person name="Foulon E."/>
            <person name="Grimwood J."/>
            <person name="Gundlach H."/>
            <person name="Henrissat B."/>
            <person name="Napoli C."/>
            <person name="McDonald S.M."/>
            <person name="Parker M.S."/>
            <person name="Rombauts S."/>
            <person name="Salamov A."/>
            <person name="Von Dassow P."/>
            <person name="Badger J.H."/>
            <person name="Coutinho P.M."/>
            <person name="Demir E."/>
            <person name="Dubchak I."/>
            <person name="Gentemann C."/>
            <person name="Eikrem W."/>
            <person name="Gready J.E."/>
            <person name="John U."/>
            <person name="Lanier W."/>
            <person name="Lindquist E.A."/>
            <person name="Lucas S."/>
            <person name="Mayer K.F."/>
            <person name="Moreau H."/>
            <person name="Not F."/>
            <person name="Otillar R."/>
            <person name="Panaud O."/>
            <person name="Pangilinan J."/>
            <person name="Paulsen I."/>
            <person name="Piegu B."/>
            <person name="Poliakov A."/>
            <person name="Robbens S."/>
            <person name="Schmutz J."/>
            <person name="Toulza E."/>
            <person name="Wyss T."/>
            <person name="Zelensky A."/>
            <person name="Zhou K."/>
            <person name="Armbrust E.V."/>
            <person name="Bhattacharya D."/>
            <person name="Goodenough U.W."/>
            <person name="Van de Peer Y."/>
            <person name="Grigoriev I.V."/>
        </authorList>
    </citation>
    <scope>NUCLEOTIDE SEQUENCE [LARGE SCALE GENOMIC DNA]</scope>
    <source>
        <strain evidence="6">RCC299 / NOUM17</strain>
    </source>
</reference>
<evidence type="ECO:0000256" key="1">
    <source>
        <dbReference type="ARBA" id="ARBA00022448"/>
    </source>
</evidence>
<dbReference type="Pfam" id="PF00085">
    <property type="entry name" value="Thioredoxin"/>
    <property type="match status" value="2"/>
</dbReference>
<keyword evidence="2" id="KW-0249">Electron transport</keyword>
<protein>
    <recommendedName>
        <fullName evidence="4">Thioredoxin domain-containing protein</fullName>
    </recommendedName>
</protein>
<dbReference type="PANTHER" id="PTHR45663:SF11">
    <property type="entry name" value="GEO12009P1"/>
    <property type="match status" value="1"/>
</dbReference>
<sequence length="212" mass="23104">MSTVASTTVTSRLSSKVTLRDSRTRHFGVGLPRRRAGRYTATRAEVTNGNGAATVVTDATFEAEVLKSDIPVLVDFWAPWCGPCRMIAPLIDQLAEEYSGKLKAVSCPNFAIPSIFANCDTFSSARCASTSDFDSELRHLLWEDSEALHILTDQSENHNQVKLNTDESPSVATEYGIRSIPTVMIFKGGQKLDTVIGAVPKSTLTGTIEKYL</sequence>
<dbReference type="KEGG" id="mis:MICPUN_55177"/>
<dbReference type="Gene3D" id="3.40.30.10">
    <property type="entry name" value="Glutaredoxin"/>
    <property type="match status" value="1"/>
</dbReference>
<dbReference type="FunCoup" id="C1FDT2">
    <property type="interactions" value="722"/>
</dbReference>
<gene>
    <name evidence="5" type="ORF">MICPUN_55177</name>
</gene>
<dbReference type="InParanoid" id="C1FDT2"/>
<dbReference type="GO" id="GO:0015035">
    <property type="term" value="F:protein-disulfide reductase activity"/>
    <property type="evidence" value="ECO:0007669"/>
    <property type="project" value="TreeGrafter"/>
</dbReference>
<dbReference type="InterPro" id="IPR013766">
    <property type="entry name" value="Thioredoxin_domain"/>
</dbReference>
<dbReference type="InterPro" id="IPR036249">
    <property type="entry name" value="Thioredoxin-like_sf"/>
</dbReference>
<dbReference type="GeneID" id="8250114"/>
<dbReference type="EMBL" id="CP001574">
    <property type="protein sequence ID" value="ACO68840.1"/>
    <property type="molecule type" value="Genomic_DNA"/>
</dbReference>
<evidence type="ECO:0000256" key="2">
    <source>
        <dbReference type="ARBA" id="ARBA00022982"/>
    </source>
</evidence>
<dbReference type="OrthoDB" id="2121326at2759"/>
<name>C1FDT2_MICCC</name>
<dbReference type="PROSITE" id="PS00194">
    <property type="entry name" value="THIOREDOXIN_1"/>
    <property type="match status" value="1"/>
</dbReference>
<evidence type="ECO:0000256" key="3">
    <source>
        <dbReference type="ARBA" id="ARBA00023157"/>
    </source>
</evidence>
<dbReference type="AlphaFoldDB" id="C1FDT2"/>
<evidence type="ECO:0000313" key="6">
    <source>
        <dbReference type="Proteomes" id="UP000002009"/>
    </source>
</evidence>
<evidence type="ECO:0000313" key="5">
    <source>
        <dbReference type="EMBL" id="ACO68840.1"/>
    </source>
</evidence>
<dbReference type="STRING" id="296587.C1FDT2"/>
<keyword evidence="1" id="KW-0813">Transport</keyword>
<keyword evidence="3" id="KW-1015">Disulfide bond</keyword>
<proteinExistence type="predicted"/>
<dbReference type="CDD" id="cd02947">
    <property type="entry name" value="TRX_family"/>
    <property type="match status" value="1"/>
</dbReference>
<accession>C1FDT2</accession>
<dbReference type="PANTHER" id="PTHR45663">
    <property type="entry name" value="GEO12009P1"/>
    <property type="match status" value="1"/>
</dbReference>
<dbReference type="InterPro" id="IPR017937">
    <property type="entry name" value="Thioredoxin_CS"/>
</dbReference>
<keyword evidence="6" id="KW-1185">Reference proteome</keyword>
<dbReference type="SUPFAM" id="SSF52833">
    <property type="entry name" value="Thioredoxin-like"/>
    <property type="match status" value="1"/>
</dbReference>
<dbReference type="Proteomes" id="UP000002009">
    <property type="component" value="Chromosome 1"/>
</dbReference>